<proteinExistence type="predicted"/>
<name>A0ABT1FI43_9GAMM</name>
<gene>
    <name evidence="1" type="ORF">NC595_17250</name>
</gene>
<protein>
    <recommendedName>
        <fullName evidence="3">N-acetyltransferase domain-containing protein</fullName>
    </recommendedName>
</protein>
<dbReference type="Gene3D" id="3.40.630.30">
    <property type="match status" value="1"/>
</dbReference>
<dbReference type="InterPro" id="IPR016181">
    <property type="entry name" value="Acyl_CoA_acyltransferase"/>
</dbReference>
<dbReference type="SUPFAM" id="SSF55729">
    <property type="entry name" value="Acyl-CoA N-acyltransferases (Nat)"/>
    <property type="match status" value="1"/>
</dbReference>
<evidence type="ECO:0000313" key="1">
    <source>
        <dbReference type="EMBL" id="MCP1375798.1"/>
    </source>
</evidence>
<sequence length="298" mass="32170">MHLDIIDHPEDPALGTFYAAYRLAFVLPNETEELTGFQACLALNHGEAHARLRAEYGPFREVCIIARDTPGGTMVGGANLIALRHDLAGQTMLTANLNYIFVPAPARGRGWFPQLLQAVTAAVPDLLRIPSIDAAAALVFIEQNDPLRMEPDDYASESAHSGIDQFDRLRIWAARNARVVDFPYVQPALSRDQSADDGLVYSVIGASGPMLDSCLLASHLRGFFGISVLKGASLVDDASVTAQLDALAQACRQRVPIPLLDPSHALKTLDADAERALVQAGPGSLRDWLRAHQSSNVA</sequence>
<reference evidence="1 2" key="1">
    <citation type="submission" date="2022-06" db="EMBL/GenBank/DDBJ databases">
        <title>Dyella sp. Sa strain:Sa Genome sequencing.</title>
        <authorList>
            <person name="Park S."/>
        </authorList>
    </citation>
    <scope>NUCLEOTIDE SEQUENCE [LARGE SCALE GENOMIC DNA]</scope>
    <source>
        <strain evidence="1 2">Sa</strain>
    </source>
</reference>
<keyword evidence="2" id="KW-1185">Reference proteome</keyword>
<dbReference type="Proteomes" id="UP001204615">
    <property type="component" value="Unassembled WGS sequence"/>
</dbReference>
<organism evidence="1 2">
    <name type="scientific">Dyella lutea</name>
    <dbReference type="NCBI Taxonomy" id="2950441"/>
    <lineage>
        <taxon>Bacteria</taxon>
        <taxon>Pseudomonadati</taxon>
        <taxon>Pseudomonadota</taxon>
        <taxon>Gammaproteobacteria</taxon>
        <taxon>Lysobacterales</taxon>
        <taxon>Rhodanobacteraceae</taxon>
        <taxon>Dyella</taxon>
    </lineage>
</organism>
<evidence type="ECO:0008006" key="3">
    <source>
        <dbReference type="Google" id="ProtNLM"/>
    </source>
</evidence>
<accession>A0ABT1FI43</accession>
<comment type="caution">
    <text evidence="1">The sequence shown here is derived from an EMBL/GenBank/DDBJ whole genome shotgun (WGS) entry which is preliminary data.</text>
</comment>
<dbReference type="RefSeq" id="WP_253568553.1">
    <property type="nucleotide sequence ID" value="NZ_JAMZEK010000004.1"/>
</dbReference>
<dbReference type="EMBL" id="JAMZEK010000004">
    <property type="protein sequence ID" value="MCP1375798.1"/>
    <property type="molecule type" value="Genomic_DNA"/>
</dbReference>
<evidence type="ECO:0000313" key="2">
    <source>
        <dbReference type="Proteomes" id="UP001204615"/>
    </source>
</evidence>